<dbReference type="RefSeq" id="WP_100369305.1">
    <property type="nucleotide sequence ID" value="NZ_PGTY01000003.1"/>
</dbReference>
<dbReference type="PANTHER" id="PTHR43537:SF6">
    <property type="entry name" value="HTH-TYPE TRANSCRIPTIONAL REPRESSOR RSPR"/>
    <property type="match status" value="1"/>
</dbReference>
<dbReference type="InterPro" id="IPR036388">
    <property type="entry name" value="WH-like_DNA-bd_sf"/>
</dbReference>
<dbReference type="EMBL" id="PGTY01000003">
    <property type="protein sequence ID" value="PJI85385.1"/>
    <property type="molecule type" value="Genomic_DNA"/>
</dbReference>
<evidence type="ECO:0000256" key="1">
    <source>
        <dbReference type="ARBA" id="ARBA00023015"/>
    </source>
</evidence>
<dbReference type="PROSITE" id="PS50949">
    <property type="entry name" value="HTH_GNTR"/>
    <property type="match status" value="1"/>
</dbReference>
<comment type="caution">
    <text evidence="5">The sequence shown here is derived from an EMBL/GenBank/DDBJ whole genome shotgun (WGS) entry which is preliminary data.</text>
</comment>
<evidence type="ECO:0000313" key="5">
    <source>
        <dbReference type="EMBL" id="PJI85385.1"/>
    </source>
</evidence>
<accession>A0A2M8W382</accession>
<dbReference type="Gene3D" id="1.10.10.10">
    <property type="entry name" value="Winged helix-like DNA-binding domain superfamily/Winged helix DNA-binding domain"/>
    <property type="match status" value="1"/>
</dbReference>
<gene>
    <name evidence="5" type="ORF">BC777_3387</name>
</gene>
<dbReference type="PANTHER" id="PTHR43537">
    <property type="entry name" value="TRANSCRIPTIONAL REGULATOR, GNTR FAMILY"/>
    <property type="match status" value="1"/>
</dbReference>
<dbReference type="SMART" id="SM00895">
    <property type="entry name" value="FCD"/>
    <property type="match status" value="1"/>
</dbReference>
<dbReference type="SUPFAM" id="SSF48008">
    <property type="entry name" value="GntR ligand-binding domain-like"/>
    <property type="match status" value="1"/>
</dbReference>
<keyword evidence="3" id="KW-0804">Transcription</keyword>
<proteinExistence type="predicted"/>
<dbReference type="Pfam" id="PF00392">
    <property type="entry name" value="GntR"/>
    <property type="match status" value="1"/>
</dbReference>
<dbReference type="Pfam" id="PF07729">
    <property type="entry name" value="FCD"/>
    <property type="match status" value="1"/>
</dbReference>
<reference evidence="5 6" key="1">
    <citation type="submission" date="2017-11" db="EMBL/GenBank/DDBJ databases">
        <title>Genomic Encyclopedia of Archaeal and Bacterial Type Strains, Phase II (KMG-II): From Individual Species to Whole Genera.</title>
        <authorList>
            <person name="Goeker M."/>
        </authorList>
    </citation>
    <scope>NUCLEOTIDE SEQUENCE [LARGE SCALE GENOMIC DNA]</scope>
    <source>
        <strain evidence="5 6">DSM 29128</strain>
    </source>
</reference>
<protein>
    <submittedName>
        <fullName evidence="5">GntR family transcriptional regulator</fullName>
    </submittedName>
</protein>
<dbReference type="SUPFAM" id="SSF46785">
    <property type="entry name" value="Winged helix' DNA-binding domain"/>
    <property type="match status" value="1"/>
</dbReference>
<dbReference type="InterPro" id="IPR008920">
    <property type="entry name" value="TF_FadR/GntR_C"/>
</dbReference>
<dbReference type="AlphaFoldDB" id="A0A2M8W382"/>
<dbReference type="GO" id="GO:0003677">
    <property type="term" value="F:DNA binding"/>
    <property type="evidence" value="ECO:0007669"/>
    <property type="project" value="UniProtKB-KW"/>
</dbReference>
<evidence type="ECO:0000256" key="2">
    <source>
        <dbReference type="ARBA" id="ARBA00023125"/>
    </source>
</evidence>
<feature type="domain" description="HTH gntR-type" evidence="4">
    <location>
        <begin position="11"/>
        <end position="78"/>
    </location>
</feature>
<dbReference type="OrthoDB" id="9788098at2"/>
<keyword evidence="2" id="KW-0238">DNA-binding</keyword>
<dbReference type="InterPro" id="IPR036390">
    <property type="entry name" value="WH_DNA-bd_sf"/>
</dbReference>
<evidence type="ECO:0000259" key="4">
    <source>
        <dbReference type="PROSITE" id="PS50949"/>
    </source>
</evidence>
<dbReference type="CDD" id="cd07377">
    <property type="entry name" value="WHTH_GntR"/>
    <property type="match status" value="1"/>
</dbReference>
<dbReference type="InterPro" id="IPR011711">
    <property type="entry name" value="GntR_C"/>
</dbReference>
<sequence length="226" mass="25780">MDTSNRLMERQTSADMVFAVLYDEIVDLSLLPGTKMSEADVAKRFDLSRQPVREAFGRLSKLGLVAIRPQRPTVVRHFSLEDIQNTRFLRAAIELEVLRSACDERDTSFDTHLDACMENQSQAMADNDADKFHAHDYDFHQLLCATAKADFAFEMISGSKAQVDRLCMLSLTSQASMKDLFEDHVEILDAVRQGNKRKVETAIRQHLDRLTPIIKAVQETHPDYFE</sequence>
<keyword evidence="6" id="KW-1185">Reference proteome</keyword>
<name>A0A2M8W382_9RHOB</name>
<organism evidence="5 6">
    <name type="scientific">Yoonia maricola</name>
    <dbReference type="NCBI Taxonomy" id="420999"/>
    <lineage>
        <taxon>Bacteria</taxon>
        <taxon>Pseudomonadati</taxon>
        <taxon>Pseudomonadota</taxon>
        <taxon>Alphaproteobacteria</taxon>
        <taxon>Rhodobacterales</taxon>
        <taxon>Paracoccaceae</taxon>
        <taxon>Yoonia</taxon>
    </lineage>
</organism>
<dbReference type="InterPro" id="IPR000524">
    <property type="entry name" value="Tscrpt_reg_HTH_GntR"/>
</dbReference>
<dbReference type="Proteomes" id="UP000228531">
    <property type="component" value="Unassembled WGS sequence"/>
</dbReference>
<evidence type="ECO:0000313" key="6">
    <source>
        <dbReference type="Proteomes" id="UP000228531"/>
    </source>
</evidence>
<dbReference type="Gene3D" id="1.20.120.530">
    <property type="entry name" value="GntR ligand-binding domain-like"/>
    <property type="match status" value="1"/>
</dbReference>
<dbReference type="SMART" id="SM00345">
    <property type="entry name" value="HTH_GNTR"/>
    <property type="match status" value="1"/>
</dbReference>
<evidence type="ECO:0000256" key="3">
    <source>
        <dbReference type="ARBA" id="ARBA00023163"/>
    </source>
</evidence>
<dbReference type="GO" id="GO:0003700">
    <property type="term" value="F:DNA-binding transcription factor activity"/>
    <property type="evidence" value="ECO:0007669"/>
    <property type="project" value="InterPro"/>
</dbReference>
<keyword evidence="1" id="KW-0805">Transcription regulation</keyword>